<dbReference type="PANTHER" id="PTHR24363">
    <property type="entry name" value="SERINE/THREONINE PROTEIN KINASE"/>
    <property type="match status" value="1"/>
</dbReference>
<dbReference type="PROSITE" id="PS50011">
    <property type="entry name" value="PROTEIN_KINASE_DOM"/>
    <property type="match status" value="1"/>
</dbReference>
<feature type="region of interest" description="Disordered" evidence="9">
    <location>
        <begin position="703"/>
        <end position="730"/>
    </location>
</feature>
<evidence type="ECO:0000256" key="3">
    <source>
        <dbReference type="ARBA" id="ARBA00022679"/>
    </source>
</evidence>
<evidence type="ECO:0000256" key="2">
    <source>
        <dbReference type="ARBA" id="ARBA00022527"/>
    </source>
</evidence>
<keyword evidence="5 11" id="KW-0418">Kinase</keyword>
<dbReference type="EC" id="2.7.11.1" evidence="1"/>
<dbReference type="Gene3D" id="1.10.510.10">
    <property type="entry name" value="Transferase(Phosphotransferase) domain 1"/>
    <property type="match status" value="1"/>
</dbReference>
<comment type="caution">
    <text evidence="11">The sequence shown here is derived from an EMBL/GenBank/DDBJ whole genome shotgun (WGS) entry which is preliminary data.</text>
</comment>
<evidence type="ECO:0000259" key="10">
    <source>
        <dbReference type="PROSITE" id="PS50011"/>
    </source>
</evidence>
<evidence type="ECO:0000256" key="7">
    <source>
        <dbReference type="ARBA" id="ARBA00047899"/>
    </source>
</evidence>
<dbReference type="PANTHER" id="PTHR24363:SF0">
    <property type="entry name" value="SERINE_THREONINE KINASE LIKE DOMAIN CONTAINING 1"/>
    <property type="match status" value="1"/>
</dbReference>
<dbReference type="InterPro" id="IPR000719">
    <property type="entry name" value="Prot_kinase_dom"/>
</dbReference>
<dbReference type="Proteomes" id="UP000646749">
    <property type="component" value="Unassembled WGS sequence"/>
</dbReference>
<dbReference type="CDD" id="cd14014">
    <property type="entry name" value="STKc_PknB_like"/>
    <property type="match status" value="1"/>
</dbReference>
<dbReference type="Pfam" id="PF16919">
    <property type="entry name" value="PknG_rubred"/>
    <property type="match status" value="1"/>
</dbReference>
<dbReference type="SUPFAM" id="SSF56112">
    <property type="entry name" value="Protein kinase-like (PK-like)"/>
    <property type="match status" value="1"/>
</dbReference>
<accession>A0ABQ4DW00</accession>
<name>A0ABQ4DW00_9ACTN</name>
<comment type="catalytic activity">
    <reaction evidence="7">
        <text>L-threonyl-[protein] + ATP = O-phospho-L-threonyl-[protein] + ADP + H(+)</text>
        <dbReference type="Rhea" id="RHEA:46608"/>
        <dbReference type="Rhea" id="RHEA-COMP:11060"/>
        <dbReference type="Rhea" id="RHEA-COMP:11605"/>
        <dbReference type="ChEBI" id="CHEBI:15378"/>
        <dbReference type="ChEBI" id="CHEBI:30013"/>
        <dbReference type="ChEBI" id="CHEBI:30616"/>
        <dbReference type="ChEBI" id="CHEBI:61977"/>
        <dbReference type="ChEBI" id="CHEBI:456216"/>
        <dbReference type="EC" id="2.7.11.1"/>
    </reaction>
</comment>
<dbReference type="Pfam" id="PF16918">
    <property type="entry name" value="PknG_TPR"/>
    <property type="match status" value="2"/>
</dbReference>
<evidence type="ECO:0000256" key="4">
    <source>
        <dbReference type="ARBA" id="ARBA00022741"/>
    </source>
</evidence>
<keyword evidence="12" id="KW-1185">Reference proteome</keyword>
<protein>
    <recommendedName>
        <fullName evidence="1">non-specific serine/threonine protein kinase</fullName>
        <ecNumber evidence="1">2.7.11.1</ecNumber>
    </recommendedName>
</protein>
<dbReference type="InterPro" id="IPR031634">
    <property type="entry name" value="PknG_rubred"/>
</dbReference>
<dbReference type="InterPro" id="IPR031636">
    <property type="entry name" value="PknG_TPR"/>
</dbReference>
<comment type="catalytic activity">
    <reaction evidence="8">
        <text>L-seryl-[protein] + ATP = O-phospho-L-seryl-[protein] + ADP + H(+)</text>
        <dbReference type="Rhea" id="RHEA:17989"/>
        <dbReference type="Rhea" id="RHEA-COMP:9863"/>
        <dbReference type="Rhea" id="RHEA-COMP:11604"/>
        <dbReference type="ChEBI" id="CHEBI:15378"/>
        <dbReference type="ChEBI" id="CHEBI:29999"/>
        <dbReference type="ChEBI" id="CHEBI:30616"/>
        <dbReference type="ChEBI" id="CHEBI:83421"/>
        <dbReference type="ChEBI" id="CHEBI:456216"/>
        <dbReference type="EC" id="2.7.11.1"/>
    </reaction>
</comment>
<gene>
    <name evidence="11" type="ORF">Pen02_15660</name>
</gene>
<dbReference type="GO" id="GO:0004674">
    <property type="term" value="F:protein serine/threonine kinase activity"/>
    <property type="evidence" value="ECO:0007669"/>
    <property type="project" value="UniProtKB-KW"/>
</dbReference>
<evidence type="ECO:0000313" key="12">
    <source>
        <dbReference type="Proteomes" id="UP000646749"/>
    </source>
</evidence>
<dbReference type="Gene3D" id="1.25.40.10">
    <property type="entry name" value="Tetratricopeptide repeat domain"/>
    <property type="match status" value="1"/>
</dbReference>
<dbReference type="SMART" id="SM00220">
    <property type="entry name" value="S_TKc"/>
    <property type="match status" value="1"/>
</dbReference>
<evidence type="ECO:0000256" key="6">
    <source>
        <dbReference type="ARBA" id="ARBA00022840"/>
    </source>
</evidence>
<keyword evidence="4" id="KW-0547">Nucleotide-binding</keyword>
<dbReference type="SUPFAM" id="SSF48452">
    <property type="entry name" value="TPR-like"/>
    <property type="match status" value="1"/>
</dbReference>
<feature type="compositionally biased region" description="Low complexity" evidence="9">
    <location>
        <begin position="703"/>
        <end position="713"/>
    </location>
</feature>
<dbReference type="EMBL" id="BONW01000005">
    <property type="protein sequence ID" value="GIG86630.1"/>
    <property type="molecule type" value="Genomic_DNA"/>
</dbReference>
<keyword evidence="3" id="KW-0808">Transferase</keyword>
<evidence type="ECO:0000256" key="1">
    <source>
        <dbReference type="ARBA" id="ARBA00012513"/>
    </source>
</evidence>
<evidence type="ECO:0000256" key="8">
    <source>
        <dbReference type="ARBA" id="ARBA00048679"/>
    </source>
</evidence>
<evidence type="ECO:0000256" key="5">
    <source>
        <dbReference type="ARBA" id="ARBA00022777"/>
    </source>
</evidence>
<feature type="domain" description="Protein kinase" evidence="10">
    <location>
        <begin position="116"/>
        <end position="394"/>
    </location>
</feature>
<reference evidence="11 12" key="1">
    <citation type="submission" date="2021-01" db="EMBL/GenBank/DDBJ databases">
        <title>Whole genome shotgun sequence of Plantactinospora endophytica NBRC 110450.</title>
        <authorList>
            <person name="Komaki H."/>
            <person name="Tamura T."/>
        </authorList>
    </citation>
    <scope>NUCLEOTIDE SEQUENCE [LARGE SCALE GENOMIC DNA]</scope>
    <source>
        <strain evidence="11 12">NBRC 110450</strain>
    </source>
</reference>
<organism evidence="11 12">
    <name type="scientific">Plantactinospora endophytica</name>
    <dbReference type="NCBI Taxonomy" id="673535"/>
    <lineage>
        <taxon>Bacteria</taxon>
        <taxon>Bacillati</taxon>
        <taxon>Actinomycetota</taxon>
        <taxon>Actinomycetes</taxon>
        <taxon>Micromonosporales</taxon>
        <taxon>Micromonosporaceae</taxon>
        <taxon>Plantactinospora</taxon>
    </lineage>
</organism>
<proteinExistence type="predicted"/>
<dbReference type="Gene3D" id="3.30.200.20">
    <property type="entry name" value="Phosphorylase Kinase, domain 1"/>
    <property type="match status" value="1"/>
</dbReference>
<dbReference type="Pfam" id="PF00069">
    <property type="entry name" value="Pkinase"/>
    <property type="match status" value="1"/>
</dbReference>
<dbReference type="InterPro" id="IPR011009">
    <property type="entry name" value="Kinase-like_dom_sf"/>
</dbReference>
<dbReference type="InterPro" id="IPR011990">
    <property type="entry name" value="TPR-like_helical_dom_sf"/>
</dbReference>
<keyword evidence="2 11" id="KW-0723">Serine/threonine-protein kinase</keyword>
<sequence length="777" mass="82893">MVDETGFCDRCGRRPLPGPAAEPPPVVLGSTVTGGQSWLVGGLVPMPELELPDPVSRLRGDTEVPESGRYCGRCRNEVGRGYAGQPGLPEGFCGQCRTPYSFVPKLRRGDLVADQYEVEGCLARGGLGWVYLARDTHLDDNLVALKGLITNDEAALRLAVAERRFLTTLDHPNIVRIFNAVSHRDPQSGEQTGYIVMEYLNGQSLQDVQEALLARSAGPLPIEHVLAYGHEILAALEYLHGRGLLYCDMKPANVIRCPDRIKVIDIGGVRQLDDSTSPAVGTDFFQVPPEEIRRHGLTVRSDIHTVGRTLQVLFEVSEEGRRDRPAGSDADRIAFGVKSFERLVDRAVAGHDHRFATAAEMSQQLKGVLRELLSLRTGRPHPVRSAVFAPTPVLLDNGLGAVPGLDLWIRGETDQLDVAPPAPSRAAGGLPPPIVDPDDDAADLLATAGAADPRGLIEKLANSGRRSAEIQFALCRAYLEAGDPGSAARSLDAAAADLGARARHDWRIRWHRGLLGLARDDVATAEVEFDAVYSDCPGEIAPKLALGYCAEHLAGYDRAGLCYQAIWRRDRSEGSAAFGLARLRLRDGDRAGAVRILDEVPRETLHYERARVAAVRILCGRLPVGGPAPADVDEAVRRLSALHLDGGNETGEARERMTALVQAAALGLLRDGTVPGSASLRAGAAVPGSAPLGAGAAVPGAAPSRGGAVAGGAKPPHAEGAVGGLGDGEVLGPELTEHHLRLRLERSMRVLARQARTAGDHGALVDLANAVRPRTRW</sequence>
<evidence type="ECO:0000313" key="11">
    <source>
        <dbReference type="EMBL" id="GIG86630.1"/>
    </source>
</evidence>
<keyword evidence="6" id="KW-0067">ATP-binding</keyword>
<evidence type="ECO:0000256" key="9">
    <source>
        <dbReference type="SAM" id="MobiDB-lite"/>
    </source>
</evidence>